<reference evidence="1 2" key="1">
    <citation type="journal article" date="2014" name="Agronomy (Basel)">
        <title>A Draft Genome Sequence for Ensete ventricosum, the Drought-Tolerant Tree Against Hunger.</title>
        <authorList>
            <person name="Harrison J."/>
            <person name="Moore K.A."/>
            <person name="Paszkiewicz K."/>
            <person name="Jones T."/>
            <person name="Grant M."/>
            <person name="Ambacheew D."/>
            <person name="Muzemil S."/>
            <person name="Studholme D.J."/>
        </authorList>
    </citation>
    <scope>NUCLEOTIDE SEQUENCE [LARGE SCALE GENOMIC DNA]</scope>
</reference>
<proteinExistence type="predicted"/>
<dbReference type="EMBL" id="AMZH03011727">
    <property type="protein sequence ID" value="RRT52320.1"/>
    <property type="molecule type" value="Genomic_DNA"/>
</dbReference>
<dbReference type="Proteomes" id="UP000287651">
    <property type="component" value="Unassembled WGS sequence"/>
</dbReference>
<sequence length="83" mass="8798">GIFREGFMTGLEETGEIGTCSFGSLHLCTENCPCNTTTILLQSDVSFLLASPLSSLSLPSNQGLGKRSFNLASRSNPHTPLPP</sequence>
<name>A0A426YKX8_ENSVE</name>
<organism evidence="1 2">
    <name type="scientific">Ensete ventricosum</name>
    <name type="common">Abyssinian banana</name>
    <name type="synonym">Musa ensete</name>
    <dbReference type="NCBI Taxonomy" id="4639"/>
    <lineage>
        <taxon>Eukaryota</taxon>
        <taxon>Viridiplantae</taxon>
        <taxon>Streptophyta</taxon>
        <taxon>Embryophyta</taxon>
        <taxon>Tracheophyta</taxon>
        <taxon>Spermatophyta</taxon>
        <taxon>Magnoliopsida</taxon>
        <taxon>Liliopsida</taxon>
        <taxon>Zingiberales</taxon>
        <taxon>Musaceae</taxon>
        <taxon>Ensete</taxon>
    </lineage>
</organism>
<protein>
    <submittedName>
        <fullName evidence="1">Uncharacterized protein</fullName>
    </submittedName>
</protein>
<evidence type="ECO:0000313" key="2">
    <source>
        <dbReference type="Proteomes" id="UP000287651"/>
    </source>
</evidence>
<accession>A0A426YKX8</accession>
<comment type="caution">
    <text evidence="1">The sequence shown here is derived from an EMBL/GenBank/DDBJ whole genome shotgun (WGS) entry which is preliminary data.</text>
</comment>
<dbReference type="AlphaFoldDB" id="A0A426YKX8"/>
<feature type="non-terminal residue" evidence="1">
    <location>
        <position position="1"/>
    </location>
</feature>
<evidence type="ECO:0000313" key="1">
    <source>
        <dbReference type="EMBL" id="RRT52320.1"/>
    </source>
</evidence>
<gene>
    <name evidence="1" type="ORF">B296_00027190</name>
</gene>